<dbReference type="WBParaSite" id="PS1159_v2.g4977.t2">
    <property type="protein sequence ID" value="PS1159_v2.g4977.t2"/>
    <property type="gene ID" value="PS1159_v2.g4977"/>
</dbReference>
<name>A0AC35GGB5_9BILA</name>
<accession>A0AC35GGB5</accession>
<protein>
    <submittedName>
        <fullName evidence="2">Uncharacterized protein</fullName>
    </submittedName>
</protein>
<proteinExistence type="predicted"/>
<reference evidence="2" key="1">
    <citation type="submission" date="2022-11" db="UniProtKB">
        <authorList>
            <consortium name="WormBaseParasite"/>
        </authorList>
    </citation>
    <scope>IDENTIFICATION</scope>
</reference>
<sequence>MKKFLCSTPDSLIESGSDSASFIGSSSKKDHPRAQLNASGSEFGSLTSIQITQDDDLDSGVGGGGAARQHPPPVVINDSELSLNDPSNFEIRRLPARSTKDLTLEGCEESSPQMLSTHPLPPASSYASSRSMSNLHRTNASPQRARRKWDSPEYNNSSDNNGHVYQQPIQNPQVNLITNNKSNNPNSGLSTSISLQGLRSHTNYDSPLSGGPKNAFAPVPQRIVPGTYTNQHQHQQYPPTSIQQQQQSHHSGQMPLSSGYYEDTFDRANASRNSLTKKFMNLSSGPSSLAGTPNNEPPKTVWTPQKYENNRRPSNLFNNFSSAPNPGGIHRRQSEKLPSVSVSNMEQQNTPNSRRLFQRNSSSNNISTVSSPIDSSSPDLLTTNPNNIQLRRKQMDRGARRRLTVSAYADIAAEGGVSTPLSPGFPLKVLEEEDYESSPLHMRSQSPSSLLLNLESEQNRSRPSLRKNSEMGSTMSRITPSSSRSNLRSAGSTTINKSSQALNKMLEAKEKLKKSQENLALQIGEDATDSSPTSSNSMARSRSIGNLRRTQDNMNSTFNGFEESGLSDNKRQMARKSGLSDNKRQMARSVTSLHNNGEDESFRHPDEYTLQAQYGSNGRRQSSSRLADSIRNLQKLSNPDLTNEHLFEHAETSFGSGHNSSAGFNTSLGGGTGAAPYYSTTLPKSMRKGPVSKKVYKAAAARLDQTSESDSNTSDQTPNGGNGGPPFSGSYIKSAGSGFLRGNNGPLRSSSSVEAGRVAANRRMFDSGFTQQQQQPQQRKPQNYLAQKISQYDVVGQDNGIIDESSPRSMASFDVPMTDEHSKSKF</sequence>
<evidence type="ECO:0000313" key="2">
    <source>
        <dbReference type="WBParaSite" id="PS1159_v2.g4977.t2"/>
    </source>
</evidence>
<dbReference type="Proteomes" id="UP000887580">
    <property type="component" value="Unplaced"/>
</dbReference>
<evidence type="ECO:0000313" key="1">
    <source>
        <dbReference type="Proteomes" id="UP000887580"/>
    </source>
</evidence>
<organism evidence="1 2">
    <name type="scientific">Panagrolaimus sp. PS1159</name>
    <dbReference type="NCBI Taxonomy" id="55785"/>
    <lineage>
        <taxon>Eukaryota</taxon>
        <taxon>Metazoa</taxon>
        <taxon>Ecdysozoa</taxon>
        <taxon>Nematoda</taxon>
        <taxon>Chromadorea</taxon>
        <taxon>Rhabditida</taxon>
        <taxon>Tylenchina</taxon>
        <taxon>Panagrolaimomorpha</taxon>
        <taxon>Panagrolaimoidea</taxon>
        <taxon>Panagrolaimidae</taxon>
        <taxon>Panagrolaimus</taxon>
    </lineage>
</organism>